<evidence type="ECO:0000313" key="1">
    <source>
        <dbReference type="EMBL" id="GIE52623.1"/>
    </source>
</evidence>
<protein>
    <submittedName>
        <fullName evidence="1">Uncharacterized protein</fullName>
    </submittedName>
</protein>
<accession>A0A919MSJ0</accession>
<proteinExistence type="predicted"/>
<reference evidence="1" key="1">
    <citation type="submission" date="2021-01" db="EMBL/GenBank/DDBJ databases">
        <title>Whole genome shotgun sequence of Actinoplanes nipponensis NBRC 14063.</title>
        <authorList>
            <person name="Komaki H."/>
            <person name="Tamura T."/>
        </authorList>
    </citation>
    <scope>NUCLEOTIDE SEQUENCE</scope>
    <source>
        <strain evidence="1">NBRC 14063</strain>
    </source>
</reference>
<dbReference type="EMBL" id="BOMQ01000072">
    <property type="protein sequence ID" value="GIE52623.1"/>
    <property type="molecule type" value="Genomic_DNA"/>
</dbReference>
<dbReference type="Proteomes" id="UP000647172">
    <property type="component" value="Unassembled WGS sequence"/>
</dbReference>
<comment type="caution">
    <text evidence="1">The sequence shown here is derived from an EMBL/GenBank/DDBJ whole genome shotgun (WGS) entry which is preliminary data.</text>
</comment>
<dbReference type="AlphaFoldDB" id="A0A919MSJ0"/>
<evidence type="ECO:0000313" key="2">
    <source>
        <dbReference type="Proteomes" id="UP000647172"/>
    </source>
</evidence>
<name>A0A919MSJ0_9ACTN</name>
<keyword evidence="2" id="KW-1185">Reference proteome</keyword>
<sequence length="73" mass="7365">MGLAGGGSEARRPGGWVFGGRHPPANPCRAVFLAAGGPATAGDQQWPGSENAAAEIFPGLRRRPDAGRVDALG</sequence>
<gene>
    <name evidence="1" type="ORF">Ani05nite_61570</name>
</gene>
<organism evidence="1 2">
    <name type="scientific">Actinoplanes nipponensis</name>
    <dbReference type="NCBI Taxonomy" id="135950"/>
    <lineage>
        <taxon>Bacteria</taxon>
        <taxon>Bacillati</taxon>
        <taxon>Actinomycetota</taxon>
        <taxon>Actinomycetes</taxon>
        <taxon>Micromonosporales</taxon>
        <taxon>Micromonosporaceae</taxon>
        <taxon>Actinoplanes</taxon>
    </lineage>
</organism>